<dbReference type="Pfam" id="PF00072">
    <property type="entry name" value="Response_reg"/>
    <property type="match status" value="1"/>
</dbReference>
<dbReference type="Gene3D" id="1.10.10.10">
    <property type="entry name" value="Winged helix-like DNA-binding domain superfamily/Winged helix DNA-binding domain"/>
    <property type="match status" value="1"/>
</dbReference>
<dbReference type="PANTHER" id="PTHR48111">
    <property type="entry name" value="REGULATOR OF RPOS"/>
    <property type="match status" value="1"/>
</dbReference>
<dbReference type="InterPro" id="IPR001789">
    <property type="entry name" value="Sig_transdc_resp-reg_receiver"/>
</dbReference>
<dbReference type="FunFam" id="3.40.50.2300:FF:000001">
    <property type="entry name" value="DNA-binding response regulator PhoB"/>
    <property type="match status" value="1"/>
</dbReference>
<feature type="modified residue" description="4-aspartylphosphate" evidence="7">
    <location>
        <position position="54"/>
    </location>
</feature>
<dbReference type="SUPFAM" id="SSF52172">
    <property type="entry name" value="CheY-like"/>
    <property type="match status" value="1"/>
</dbReference>
<keyword evidence="5 8" id="KW-0238">DNA-binding</keyword>
<gene>
    <name evidence="11" type="ORF">JOD01_001383</name>
</gene>
<dbReference type="GO" id="GO:0032993">
    <property type="term" value="C:protein-DNA complex"/>
    <property type="evidence" value="ECO:0007669"/>
    <property type="project" value="TreeGrafter"/>
</dbReference>
<name>A0A938XY45_9BACL</name>
<organism evidence="11 12">
    <name type="scientific">Brevibacillus fulvus</name>
    <dbReference type="NCBI Taxonomy" id="1125967"/>
    <lineage>
        <taxon>Bacteria</taxon>
        <taxon>Bacillati</taxon>
        <taxon>Bacillota</taxon>
        <taxon>Bacilli</taxon>
        <taxon>Bacillales</taxon>
        <taxon>Paenibacillaceae</taxon>
        <taxon>Brevibacillus</taxon>
    </lineage>
</organism>
<dbReference type="InterPro" id="IPR039420">
    <property type="entry name" value="WalR-like"/>
</dbReference>
<evidence type="ECO:0000256" key="8">
    <source>
        <dbReference type="PROSITE-ProRule" id="PRU01091"/>
    </source>
</evidence>
<keyword evidence="12" id="KW-1185">Reference proteome</keyword>
<evidence type="ECO:0000313" key="11">
    <source>
        <dbReference type="EMBL" id="MBM7589783.1"/>
    </source>
</evidence>
<evidence type="ECO:0000256" key="1">
    <source>
        <dbReference type="ARBA" id="ARBA00004496"/>
    </source>
</evidence>
<dbReference type="CDD" id="cd17574">
    <property type="entry name" value="REC_OmpR"/>
    <property type="match status" value="1"/>
</dbReference>
<dbReference type="GO" id="GO:0006355">
    <property type="term" value="P:regulation of DNA-templated transcription"/>
    <property type="evidence" value="ECO:0007669"/>
    <property type="project" value="InterPro"/>
</dbReference>
<dbReference type="Proteomes" id="UP000717624">
    <property type="component" value="Unassembled WGS sequence"/>
</dbReference>
<keyword evidence="3" id="KW-0902">Two-component regulatory system</keyword>
<evidence type="ECO:0000256" key="3">
    <source>
        <dbReference type="ARBA" id="ARBA00023012"/>
    </source>
</evidence>
<keyword evidence="2 7" id="KW-0597">Phosphoprotein</keyword>
<dbReference type="SUPFAM" id="SSF46894">
    <property type="entry name" value="C-terminal effector domain of the bipartite response regulators"/>
    <property type="match status" value="1"/>
</dbReference>
<comment type="caution">
    <text evidence="11">The sequence shown here is derived from an EMBL/GenBank/DDBJ whole genome shotgun (WGS) entry which is preliminary data.</text>
</comment>
<dbReference type="CDD" id="cd00383">
    <property type="entry name" value="trans_reg_C"/>
    <property type="match status" value="1"/>
</dbReference>
<dbReference type="GO" id="GO:0005829">
    <property type="term" value="C:cytosol"/>
    <property type="evidence" value="ECO:0007669"/>
    <property type="project" value="TreeGrafter"/>
</dbReference>
<dbReference type="EMBL" id="JAFBEB010000003">
    <property type="protein sequence ID" value="MBM7589783.1"/>
    <property type="molecule type" value="Genomic_DNA"/>
</dbReference>
<dbReference type="PANTHER" id="PTHR48111:SF40">
    <property type="entry name" value="PHOSPHATE REGULON TRANSCRIPTIONAL REGULATORY PROTEIN PHOB"/>
    <property type="match status" value="1"/>
</dbReference>
<dbReference type="SMART" id="SM00862">
    <property type="entry name" value="Trans_reg_C"/>
    <property type="match status" value="1"/>
</dbReference>
<evidence type="ECO:0000256" key="5">
    <source>
        <dbReference type="ARBA" id="ARBA00023125"/>
    </source>
</evidence>
<feature type="DNA-binding region" description="OmpR/PhoB-type" evidence="8">
    <location>
        <begin position="141"/>
        <end position="236"/>
    </location>
</feature>
<dbReference type="Gene3D" id="3.40.50.2300">
    <property type="match status" value="1"/>
</dbReference>
<keyword evidence="6" id="KW-0804">Transcription</keyword>
<dbReference type="GO" id="GO:0000156">
    <property type="term" value="F:phosphorelay response regulator activity"/>
    <property type="evidence" value="ECO:0007669"/>
    <property type="project" value="TreeGrafter"/>
</dbReference>
<dbReference type="RefSeq" id="WP_204517500.1">
    <property type="nucleotide sequence ID" value="NZ_BAABIN010000033.1"/>
</dbReference>
<dbReference type="SMART" id="SM00448">
    <property type="entry name" value="REC"/>
    <property type="match status" value="1"/>
</dbReference>
<keyword evidence="4" id="KW-0805">Transcription regulation</keyword>
<dbReference type="InterPro" id="IPR036388">
    <property type="entry name" value="WH-like_DNA-bd_sf"/>
</dbReference>
<dbReference type="GO" id="GO:0000976">
    <property type="term" value="F:transcription cis-regulatory region binding"/>
    <property type="evidence" value="ECO:0007669"/>
    <property type="project" value="TreeGrafter"/>
</dbReference>
<dbReference type="PROSITE" id="PS50110">
    <property type="entry name" value="RESPONSE_REGULATORY"/>
    <property type="match status" value="1"/>
</dbReference>
<evidence type="ECO:0000256" key="6">
    <source>
        <dbReference type="ARBA" id="ARBA00023163"/>
    </source>
</evidence>
<sequence length="239" mass="27352">MKEHVLVVDDSPEIIDLLQDILINEGFAVSCAEDGEQALSLLKKGPQPNLVLLDIMMPNMSGYELCSLIRREYDMPILFLSAKGKTVDKVVGLEIGADDYITKPFDTEELLARIRAHIRRYERISKQSKEHMDEPGSQPEITVLKFKGLEIHKETYTVYVEGQKVDLSTKEFQLLVFLSENPGIVFTREQIYDRVWGYGYGSLNTVTVHIKNLREKLEFAQTYIKTQWGTGYVFIGERA</sequence>
<dbReference type="AlphaFoldDB" id="A0A938XY45"/>
<dbReference type="InterPro" id="IPR001867">
    <property type="entry name" value="OmpR/PhoB-type_DNA-bd"/>
</dbReference>
<evidence type="ECO:0000256" key="4">
    <source>
        <dbReference type="ARBA" id="ARBA00023015"/>
    </source>
</evidence>
<evidence type="ECO:0000313" key="12">
    <source>
        <dbReference type="Proteomes" id="UP000717624"/>
    </source>
</evidence>
<comment type="subcellular location">
    <subcellularLocation>
        <location evidence="1">Cytoplasm</location>
    </subcellularLocation>
</comment>
<accession>A0A938XY45</accession>
<dbReference type="InterPro" id="IPR011006">
    <property type="entry name" value="CheY-like_superfamily"/>
</dbReference>
<reference evidence="11" key="1">
    <citation type="submission" date="2021-01" db="EMBL/GenBank/DDBJ databases">
        <title>Genomic Encyclopedia of Type Strains, Phase IV (KMG-IV): sequencing the most valuable type-strain genomes for metagenomic binning, comparative biology and taxonomic classification.</title>
        <authorList>
            <person name="Goeker M."/>
        </authorList>
    </citation>
    <scope>NUCLEOTIDE SEQUENCE</scope>
    <source>
        <strain evidence="11">DSM 25523</strain>
    </source>
</reference>
<feature type="domain" description="OmpR/PhoB-type" evidence="10">
    <location>
        <begin position="141"/>
        <end position="236"/>
    </location>
</feature>
<evidence type="ECO:0000259" key="10">
    <source>
        <dbReference type="PROSITE" id="PS51755"/>
    </source>
</evidence>
<evidence type="ECO:0000256" key="7">
    <source>
        <dbReference type="PROSITE-ProRule" id="PRU00169"/>
    </source>
</evidence>
<dbReference type="FunFam" id="1.10.10.10:FF:000018">
    <property type="entry name" value="DNA-binding response regulator ResD"/>
    <property type="match status" value="1"/>
</dbReference>
<proteinExistence type="predicted"/>
<dbReference type="InterPro" id="IPR016032">
    <property type="entry name" value="Sig_transdc_resp-reg_C-effctor"/>
</dbReference>
<dbReference type="Pfam" id="PF00486">
    <property type="entry name" value="Trans_reg_C"/>
    <property type="match status" value="1"/>
</dbReference>
<evidence type="ECO:0000256" key="2">
    <source>
        <dbReference type="ARBA" id="ARBA00022553"/>
    </source>
</evidence>
<protein>
    <submittedName>
        <fullName evidence="11">DNA-binding response OmpR family regulator</fullName>
    </submittedName>
</protein>
<dbReference type="PROSITE" id="PS51755">
    <property type="entry name" value="OMPR_PHOB"/>
    <property type="match status" value="1"/>
</dbReference>
<dbReference type="Gene3D" id="6.10.250.690">
    <property type="match status" value="1"/>
</dbReference>
<feature type="domain" description="Response regulatory" evidence="9">
    <location>
        <begin position="4"/>
        <end position="118"/>
    </location>
</feature>
<evidence type="ECO:0000259" key="9">
    <source>
        <dbReference type="PROSITE" id="PS50110"/>
    </source>
</evidence>